<feature type="compositionally biased region" description="Gly residues" evidence="3">
    <location>
        <begin position="286"/>
        <end position="297"/>
    </location>
</feature>
<dbReference type="SUPFAM" id="SSF51261">
    <property type="entry name" value="Duplicated hybrid motif"/>
    <property type="match status" value="1"/>
</dbReference>
<feature type="compositionally biased region" description="Low complexity" evidence="3">
    <location>
        <begin position="274"/>
        <end position="285"/>
    </location>
</feature>
<dbReference type="Gene3D" id="2.70.70.10">
    <property type="entry name" value="Glucose Permease (Domain IIA)"/>
    <property type="match status" value="1"/>
</dbReference>
<keyword evidence="1 4" id="KW-0732">Signal</keyword>
<feature type="domain" description="M23ase beta-sheet core" evidence="5">
    <location>
        <begin position="335"/>
        <end position="425"/>
    </location>
</feature>
<feature type="signal peptide" evidence="4">
    <location>
        <begin position="1"/>
        <end position="23"/>
    </location>
</feature>
<evidence type="ECO:0000256" key="3">
    <source>
        <dbReference type="SAM" id="MobiDB-lite"/>
    </source>
</evidence>
<dbReference type="Gene3D" id="6.10.250.3150">
    <property type="match status" value="1"/>
</dbReference>
<dbReference type="RefSeq" id="WP_194563478.1">
    <property type="nucleotide sequence ID" value="NZ_JADKPV010000007.1"/>
</dbReference>
<dbReference type="InterPro" id="IPR050570">
    <property type="entry name" value="Cell_wall_metabolism_enzyme"/>
</dbReference>
<evidence type="ECO:0000259" key="5">
    <source>
        <dbReference type="Pfam" id="PF01551"/>
    </source>
</evidence>
<keyword evidence="2" id="KW-0175">Coiled coil</keyword>
<dbReference type="Proteomes" id="UP000622653">
    <property type="component" value="Unassembled WGS sequence"/>
</dbReference>
<dbReference type="Pfam" id="PF01551">
    <property type="entry name" value="Peptidase_M23"/>
    <property type="match status" value="1"/>
</dbReference>
<dbReference type="EMBL" id="JADKPV010000007">
    <property type="protein sequence ID" value="MBF4501992.1"/>
    <property type="molecule type" value="Genomic_DNA"/>
</dbReference>
<dbReference type="InterPro" id="IPR011055">
    <property type="entry name" value="Dup_hybrid_motif"/>
</dbReference>
<evidence type="ECO:0000256" key="2">
    <source>
        <dbReference type="SAM" id="Coils"/>
    </source>
</evidence>
<dbReference type="AlphaFoldDB" id="A0A8J7G5W6"/>
<dbReference type="PANTHER" id="PTHR21666">
    <property type="entry name" value="PEPTIDASE-RELATED"/>
    <property type="match status" value="1"/>
</dbReference>
<dbReference type="InterPro" id="IPR057309">
    <property type="entry name" value="PcsB_CC"/>
</dbReference>
<evidence type="ECO:0000313" key="8">
    <source>
        <dbReference type="Proteomes" id="UP000622653"/>
    </source>
</evidence>
<feature type="region of interest" description="Disordered" evidence="3">
    <location>
        <begin position="274"/>
        <end position="312"/>
    </location>
</feature>
<dbReference type="PANTHER" id="PTHR21666:SF270">
    <property type="entry name" value="MUREIN HYDROLASE ACTIVATOR ENVC"/>
    <property type="match status" value="1"/>
</dbReference>
<dbReference type="CDD" id="cd12797">
    <property type="entry name" value="M23_peptidase"/>
    <property type="match status" value="1"/>
</dbReference>
<evidence type="ECO:0000259" key="6">
    <source>
        <dbReference type="Pfam" id="PF24568"/>
    </source>
</evidence>
<accession>A0A8J7G5W6</accession>
<dbReference type="InterPro" id="IPR016047">
    <property type="entry name" value="M23ase_b-sheet_dom"/>
</dbReference>
<evidence type="ECO:0000256" key="1">
    <source>
        <dbReference type="ARBA" id="ARBA00022729"/>
    </source>
</evidence>
<evidence type="ECO:0000313" key="7">
    <source>
        <dbReference type="EMBL" id="MBF4501992.1"/>
    </source>
</evidence>
<dbReference type="Pfam" id="PF24568">
    <property type="entry name" value="CC_PcsB"/>
    <property type="match status" value="1"/>
</dbReference>
<dbReference type="SUPFAM" id="SSF57997">
    <property type="entry name" value="Tropomyosin"/>
    <property type="match status" value="1"/>
</dbReference>
<evidence type="ECO:0000256" key="4">
    <source>
        <dbReference type="SAM" id="SignalP"/>
    </source>
</evidence>
<feature type="domain" description="Peptidoglycan hydrolase PcsB coiled-coil" evidence="6">
    <location>
        <begin position="108"/>
        <end position="181"/>
    </location>
</feature>
<proteinExistence type="predicted"/>
<comment type="caution">
    <text evidence="7">The sequence shown here is derived from an EMBL/GenBank/DDBJ whole genome shotgun (WGS) entry which is preliminary data.</text>
</comment>
<sequence>MNKKNWLHTGAIALLLATVPLGAADVSAASLKELQQQKKEADSKKSNLQQDIHQKKSAITTNQSKIDDILSKIKELNQQIDKTNQEMNTVRTNIENTKKEIDKLRKSIEDLEQKIEERDVVLRERARTLQTRGTSVSYVEVLLGASSFADFIDRFSTVTTLVEADRNIMRQQQADIEQLEEEKELVESKLTKLEKQEAELKDLKAKLDGQKQQQNKLVDQLEAEQQKLSEEKTELEEEFHEVFEVSKELEGQIVAEQRRLAEVARKLEAERKAALAAQQQQNSSNSGGGSTSSGGGSSTPNIPAVSAGTWTKPASGRYTSGFGWRKHPIQGIMKQHRGIDIANSVGTPVVAASDGVVSKAGWMAGFGNVIMITHSINGQIYTTVYAHLSGINVSSGQQVGKGQRIGAMGNTGNSSGSHLHFEVHVGTFSGSGPSAVNPLRFISL</sequence>
<feature type="coiled-coil region" evidence="2">
    <location>
        <begin position="31"/>
        <end position="121"/>
    </location>
</feature>
<feature type="chain" id="PRO_5039673302" evidence="4">
    <location>
        <begin position="24"/>
        <end position="444"/>
    </location>
</feature>
<protein>
    <submittedName>
        <fullName evidence="7">Peptidoglycan DD-metalloendopeptidase family protein</fullName>
    </submittedName>
</protein>
<name>A0A8J7G5W6_9BACL</name>
<keyword evidence="8" id="KW-1185">Reference proteome</keyword>
<gene>
    <name evidence="7" type="ORF">IRY55_11550</name>
</gene>
<reference evidence="7" key="1">
    <citation type="submission" date="2020-11" db="EMBL/GenBank/DDBJ databases">
        <title>Multidrug resistant novel bacterium Savagea serpentis sp. nov., isolated from the scats of a vine snake (Ahaetulla nasuta).</title>
        <authorList>
            <person name="Venkata Ramana V."/>
            <person name="Vikas Patil S."/>
            <person name="Yogita Lugani V."/>
        </authorList>
    </citation>
    <scope>NUCLEOTIDE SEQUENCE</scope>
    <source>
        <strain evidence="7">SN6</strain>
    </source>
</reference>
<dbReference type="GO" id="GO:0004222">
    <property type="term" value="F:metalloendopeptidase activity"/>
    <property type="evidence" value="ECO:0007669"/>
    <property type="project" value="TreeGrafter"/>
</dbReference>
<organism evidence="7 8">
    <name type="scientific">Savagea serpentis</name>
    <dbReference type="NCBI Taxonomy" id="2785297"/>
    <lineage>
        <taxon>Bacteria</taxon>
        <taxon>Bacillati</taxon>
        <taxon>Bacillota</taxon>
        <taxon>Bacilli</taxon>
        <taxon>Bacillales</taxon>
        <taxon>Caryophanaceae</taxon>
        <taxon>Savagea</taxon>
    </lineage>
</organism>